<evidence type="ECO:0000313" key="14">
    <source>
        <dbReference type="EMBL" id="ATW26407.1"/>
    </source>
</evidence>
<name>A0A3G1KVH5_FORW1</name>
<evidence type="ECO:0000259" key="11">
    <source>
        <dbReference type="Pfam" id="PF00712"/>
    </source>
</evidence>
<feature type="domain" description="DNA polymerase III beta sliding clamp central" evidence="12">
    <location>
        <begin position="129"/>
        <end position="243"/>
    </location>
</feature>
<dbReference type="KEGG" id="fwa:DCMF_18055"/>
<keyword evidence="5 10" id="KW-0808">Transferase</keyword>
<dbReference type="PANTHER" id="PTHR30478">
    <property type="entry name" value="DNA POLYMERASE III SUBUNIT BETA"/>
    <property type="match status" value="1"/>
</dbReference>
<accession>A0A3G1KVH5</accession>
<dbReference type="EMBL" id="CP017634">
    <property type="protein sequence ID" value="ATW26407.1"/>
    <property type="molecule type" value="Genomic_DNA"/>
</dbReference>
<dbReference type="GO" id="GO:0005737">
    <property type="term" value="C:cytoplasm"/>
    <property type="evidence" value="ECO:0007669"/>
    <property type="project" value="UniProtKB-SubCell"/>
</dbReference>
<comment type="subunit">
    <text evidence="10">Forms a ring-shaped head-to-tail homodimer around DNA.</text>
</comment>
<dbReference type="GO" id="GO:0009360">
    <property type="term" value="C:DNA polymerase III complex"/>
    <property type="evidence" value="ECO:0007669"/>
    <property type="project" value="InterPro"/>
</dbReference>
<feature type="domain" description="DNA polymerase III beta sliding clamp N-terminal" evidence="11">
    <location>
        <begin position="1"/>
        <end position="119"/>
    </location>
</feature>
<dbReference type="GO" id="GO:0003887">
    <property type="term" value="F:DNA-directed DNA polymerase activity"/>
    <property type="evidence" value="ECO:0007669"/>
    <property type="project" value="UniProtKB-UniRule"/>
</dbReference>
<dbReference type="CDD" id="cd00140">
    <property type="entry name" value="beta_clamp"/>
    <property type="match status" value="1"/>
</dbReference>
<keyword evidence="4 10" id="KW-0963">Cytoplasm</keyword>
<feature type="domain" description="DNA polymerase III beta sliding clamp C-terminal" evidence="13">
    <location>
        <begin position="246"/>
        <end position="372"/>
    </location>
</feature>
<dbReference type="AlphaFoldDB" id="A0A3G1KVH5"/>
<evidence type="ECO:0000256" key="4">
    <source>
        <dbReference type="ARBA" id="ARBA00022490"/>
    </source>
</evidence>
<evidence type="ECO:0000256" key="3">
    <source>
        <dbReference type="ARBA" id="ARBA00021035"/>
    </source>
</evidence>
<dbReference type="GO" id="GO:0008408">
    <property type="term" value="F:3'-5' exonuclease activity"/>
    <property type="evidence" value="ECO:0007669"/>
    <property type="project" value="InterPro"/>
</dbReference>
<dbReference type="InterPro" id="IPR001001">
    <property type="entry name" value="DNA_polIII_beta"/>
</dbReference>
<gene>
    <name evidence="14" type="ORF">DCMF_18055</name>
</gene>
<comment type="subcellular location">
    <subcellularLocation>
        <location evidence="1 10">Cytoplasm</location>
    </subcellularLocation>
</comment>
<evidence type="ECO:0000256" key="2">
    <source>
        <dbReference type="ARBA" id="ARBA00010752"/>
    </source>
</evidence>
<dbReference type="Gene3D" id="3.70.10.10">
    <property type="match status" value="1"/>
</dbReference>
<keyword evidence="6 10" id="KW-0548">Nucleotidyltransferase</keyword>
<dbReference type="Pfam" id="PF02767">
    <property type="entry name" value="DNA_pol3_beta_2"/>
    <property type="match status" value="1"/>
</dbReference>
<organism evidence="14 15">
    <name type="scientific">Formimonas warabiya</name>
    <dbReference type="NCBI Taxonomy" id="1761012"/>
    <lineage>
        <taxon>Bacteria</taxon>
        <taxon>Bacillati</taxon>
        <taxon>Bacillota</taxon>
        <taxon>Clostridia</taxon>
        <taxon>Eubacteriales</taxon>
        <taxon>Peptococcaceae</taxon>
        <taxon>Candidatus Formimonas</taxon>
    </lineage>
</organism>
<evidence type="ECO:0000256" key="10">
    <source>
        <dbReference type="PIRNR" id="PIRNR000804"/>
    </source>
</evidence>
<dbReference type="PANTHER" id="PTHR30478:SF0">
    <property type="entry name" value="BETA SLIDING CLAMP"/>
    <property type="match status" value="1"/>
</dbReference>
<dbReference type="SUPFAM" id="SSF55979">
    <property type="entry name" value="DNA clamp"/>
    <property type="match status" value="3"/>
</dbReference>
<keyword evidence="9" id="KW-0238">DNA-binding</keyword>
<dbReference type="Proteomes" id="UP000323521">
    <property type="component" value="Chromosome"/>
</dbReference>
<dbReference type="RefSeq" id="WP_148135717.1">
    <property type="nucleotide sequence ID" value="NZ_CP017634.1"/>
</dbReference>
<dbReference type="GO" id="GO:0003677">
    <property type="term" value="F:DNA binding"/>
    <property type="evidence" value="ECO:0007669"/>
    <property type="project" value="UniProtKB-UniRule"/>
</dbReference>
<dbReference type="OrthoDB" id="8421503at2"/>
<dbReference type="InterPro" id="IPR022634">
    <property type="entry name" value="DNA_polIII_beta_N"/>
</dbReference>
<proteinExistence type="inferred from homology"/>
<comment type="similarity">
    <text evidence="2 10">Belongs to the beta sliding clamp family.</text>
</comment>
<keyword evidence="8 10" id="KW-0239">DNA-directed DNA polymerase</keyword>
<keyword evidence="7 10" id="KW-0235">DNA replication</keyword>
<dbReference type="NCBIfam" id="TIGR00663">
    <property type="entry name" value="dnan"/>
    <property type="match status" value="1"/>
</dbReference>
<reference evidence="14 15" key="1">
    <citation type="submission" date="2016-10" db="EMBL/GenBank/DDBJ databases">
        <title>Complete Genome Sequence of Peptococcaceae strain DCMF.</title>
        <authorList>
            <person name="Edwards R.J."/>
            <person name="Holland S.I."/>
            <person name="Deshpande N.P."/>
            <person name="Wong Y.K."/>
            <person name="Ertan H."/>
            <person name="Manefield M."/>
            <person name="Russell T.L."/>
            <person name="Lee M.J."/>
        </authorList>
    </citation>
    <scope>NUCLEOTIDE SEQUENCE [LARGE SCALE GENOMIC DNA]</scope>
    <source>
        <strain evidence="14 15">DCMF</strain>
    </source>
</reference>
<dbReference type="SMART" id="SM00480">
    <property type="entry name" value="POL3Bc"/>
    <property type="match status" value="1"/>
</dbReference>
<dbReference type="Pfam" id="PF02768">
    <property type="entry name" value="DNA_pol3_beta_3"/>
    <property type="match status" value="1"/>
</dbReference>
<evidence type="ECO:0000313" key="15">
    <source>
        <dbReference type="Proteomes" id="UP000323521"/>
    </source>
</evidence>
<keyword evidence="15" id="KW-1185">Reference proteome</keyword>
<comment type="function">
    <text evidence="10">Confers DNA tethering and processivity to DNA polymerases and other proteins. Acts as a clamp, forming a ring around DNA (a reaction catalyzed by the clamp-loading complex) which diffuses in an ATP-independent manner freely and bidirectionally along dsDNA. Initially characterized for its ability to contact the catalytic subunit of DNA polymerase III (Pol III), a complex, multichain enzyme responsible for most of the replicative synthesis in bacteria; Pol III exhibits 3'-5' exonuclease proofreading activity. The beta chain is required for initiation of replication as well as for processivity of DNA replication.</text>
</comment>
<dbReference type="Pfam" id="PF00712">
    <property type="entry name" value="DNA_pol3_beta"/>
    <property type="match status" value="1"/>
</dbReference>
<evidence type="ECO:0000259" key="12">
    <source>
        <dbReference type="Pfam" id="PF02767"/>
    </source>
</evidence>
<evidence type="ECO:0000256" key="5">
    <source>
        <dbReference type="ARBA" id="ARBA00022679"/>
    </source>
</evidence>
<dbReference type="InterPro" id="IPR022637">
    <property type="entry name" value="DNA_polIII_beta_cen"/>
</dbReference>
<dbReference type="InterPro" id="IPR022635">
    <property type="entry name" value="DNA_polIII_beta_C"/>
</dbReference>
<evidence type="ECO:0000256" key="9">
    <source>
        <dbReference type="ARBA" id="ARBA00023125"/>
    </source>
</evidence>
<dbReference type="InterPro" id="IPR046938">
    <property type="entry name" value="DNA_clamp_sf"/>
</dbReference>
<evidence type="ECO:0000259" key="13">
    <source>
        <dbReference type="Pfam" id="PF02768"/>
    </source>
</evidence>
<dbReference type="Gene3D" id="3.10.150.10">
    <property type="entry name" value="DNA Polymerase III, subunit A, domain 2"/>
    <property type="match status" value="1"/>
</dbReference>
<evidence type="ECO:0000256" key="6">
    <source>
        <dbReference type="ARBA" id="ARBA00022695"/>
    </source>
</evidence>
<evidence type="ECO:0000256" key="7">
    <source>
        <dbReference type="ARBA" id="ARBA00022705"/>
    </source>
</evidence>
<protein>
    <recommendedName>
        <fullName evidence="3 10">Beta sliding clamp</fullName>
    </recommendedName>
</protein>
<dbReference type="GO" id="GO:0006271">
    <property type="term" value="P:DNA strand elongation involved in DNA replication"/>
    <property type="evidence" value="ECO:0007669"/>
    <property type="project" value="TreeGrafter"/>
</dbReference>
<evidence type="ECO:0000256" key="8">
    <source>
        <dbReference type="ARBA" id="ARBA00022932"/>
    </source>
</evidence>
<dbReference type="PIRSF" id="PIRSF000804">
    <property type="entry name" value="DNA_pol_III_b"/>
    <property type="match status" value="1"/>
</dbReference>
<evidence type="ECO:0000256" key="1">
    <source>
        <dbReference type="ARBA" id="ARBA00004496"/>
    </source>
</evidence>
<sequence length="374" mass="42065">MHINCTKDDLVYGVQIVNRAVSNKNTLPILSGILLKAEQNKLTFRATDLEIAIDCSLDVEVIEEGTIVVPGKYFSEMVKRLPSGLINLKNTDNFGLEVKYEQSELVINGHSSEEFPSLPEINGHMKGSIRQDLFKKMIKQVAIAASADESRPVFTGTLLDVVENQVIMVATDTHRLALREGIWEGALVPEKISVIIPTKTMLEVARISGDEEEPLLIEVGNNQVYFTAGNVSLISRLIEGQYPSYRQVIPESSKCKSKIRVRTKKLLETTERASLLVRDEIKERYSLIKLKVHDDILEIESHAPEIGRIYEEIPVFLEGEPTEIVFNSRYLMDALKAVDAEEIYLELIGPLSPGIIRTVENEEYIYLILPVRTS</sequence>